<keyword evidence="2" id="KW-0732">Signal</keyword>
<dbReference type="PANTHER" id="PTHR45661:SF3">
    <property type="entry name" value="IG-LIKE DOMAIN-CONTAINING PROTEIN"/>
    <property type="match status" value="1"/>
</dbReference>
<comment type="caution">
    <text evidence="3">The sequence shown here is derived from an EMBL/GenBank/DDBJ whole genome shotgun (WGS) entry which is preliminary data.</text>
</comment>
<feature type="region of interest" description="Disordered" evidence="1">
    <location>
        <begin position="504"/>
        <end position="531"/>
    </location>
</feature>
<sequence length="682" mass="70113">MPTRRTTVKTHSRLLGLPVAALIAGTLAVAAPAQAADPGTVSKDGLVYTLQPDGTASVAQERFVGGAVLIPPTVSIDGAERDVTTIADGGFKGRYVPRLHLGQKVTTIGDEAFADAQLGDVILPASVTTIGADAFDGNPGLTTATFLGAPPAIVPAGDDGSFGPGRDDLTLRFPAGLDEDVATPGYTKPTWKGYRSAHSPASVTTADGITYAENAAGDATAVSYTGAGGTIAIPSTVTIDDAARDVTTIADGVFEQQKLTGLSLGDHIESVGAYAFSENDLGPVVLPESVETIGEGAFFASRITALTLGGRISTIGRIAFSTNDFPSLSLRGSAAGTTVGDSAFQESRISQLTLGRGITSIGDYAFYNNYVPDIVVPAGVTSIGANAFNQNFSRSLVLGEGLVIIGSGAFGENQITDVTIPASVREIGGGAFSEALRSATLLGPPPQVEAGDSPSYDFSFGPGSGPVVLSVPAAFAASTTRPDGYTVPVWQGYSTVFFGPSAAAPAPAPTATPTASITGTAREGRTLTAGTGLPAGTAATFRWKADGRTIKGATGPALKLGKKQAARRVTVTVTAAGKVSASGATAVVTSKRARLVVSPTRIGRRDAFRVTAVGLRKDQKIRVWLGGRRVVIGKADRRGVVDRTVRFTKATDAGKRRVRVSGYSAKDKRTYTVTRTVRYLSR</sequence>
<reference evidence="3 4" key="1">
    <citation type="submission" date="2018-08" db="EMBL/GenBank/DDBJ databases">
        <title>Aeromicrobium sp. M2KJ-4, whole genome shotgun sequence.</title>
        <authorList>
            <person name="Tuo L."/>
        </authorList>
    </citation>
    <scope>NUCLEOTIDE SEQUENCE [LARGE SCALE GENOMIC DNA]</scope>
    <source>
        <strain evidence="3 4">M2KJ-4</strain>
    </source>
</reference>
<dbReference type="PANTHER" id="PTHR45661">
    <property type="entry name" value="SURFACE ANTIGEN"/>
    <property type="match status" value="1"/>
</dbReference>
<proteinExistence type="predicted"/>
<evidence type="ECO:0000313" key="3">
    <source>
        <dbReference type="EMBL" id="REK73031.1"/>
    </source>
</evidence>
<name>A0A371PAU9_9ACTN</name>
<dbReference type="Gene3D" id="3.80.10.10">
    <property type="entry name" value="Ribonuclease Inhibitor"/>
    <property type="match status" value="3"/>
</dbReference>
<dbReference type="Pfam" id="PF13306">
    <property type="entry name" value="LRR_5"/>
    <property type="match status" value="2"/>
</dbReference>
<evidence type="ECO:0000256" key="1">
    <source>
        <dbReference type="SAM" id="MobiDB-lite"/>
    </source>
</evidence>
<dbReference type="AlphaFoldDB" id="A0A371PAU9"/>
<protein>
    <submittedName>
        <fullName evidence="3">Leucine-rich repeat domain-containing protein</fullName>
    </submittedName>
</protein>
<dbReference type="InterPro" id="IPR053139">
    <property type="entry name" value="Surface_bspA-like"/>
</dbReference>
<accession>A0A371PAU9</accession>
<dbReference type="InterPro" id="IPR026906">
    <property type="entry name" value="LRR_5"/>
</dbReference>
<dbReference type="Gene3D" id="2.60.40.2700">
    <property type="match status" value="1"/>
</dbReference>
<feature type="chain" id="PRO_5017018959" evidence="2">
    <location>
        <begin position="36"/>
        <end position="682"/>
    </location>
</feature>
<dbReference type="Proteomes" id="UP000265581">
    <property type="component" value="Unassembled WGS sequence"/>
</dbReference>
<feature type="signal peptide" evidence="2">
    <location>
        <begin position="1"/>
        <end position="35"/>
    </location>
</feature>
<evidence type="ECO:0000256" key="2">
    <source>
        <dbReference type="SAM" id="SignalP"/>
    </source>
</evidence>
<dbReference type="EMBL" id="QUBR01000001">
    <property type="protein sequence ID" value="REK73031.1"/>
    <property type="molecule type" value="Genomic_DNA"/>
</dbReference>
<evidence type="ECO:0000313" key="4">
    <source>
        <dbReference type="Proteomes" id="UP000265581"/>
    </source>
</evidence>
<gene>
    <name evidence="3" type="ORF">DX116_05440</name>
</gene>
<dbReference type="InterPro" id="IPR032675">
    <property type="entry name" value="LRR_dom_sf"/>
</dbReference>
<keyword evidence="4" id="KW-1185">Reference proteome</keyword>
<organism evidence="3 4">
    <name type="scientific">Aeromicrobium endophyticum</name>
    <dbReference type="NCBI Taxonomy" id="2292704"/>
    <lineage>
        <taxon>Bacteria</taxon>
        <taxon>Bacillati</taxon>
        <taxon>Actinomycetota</taxon>
        <taxon>Actinomycetes</taxon>
        <taxon>Propionibacteriales</taxon>
        <taxon>Nocardioidaceae</taxon>
        <taxon>Aeromicrobium</taxon>
    </lineage>
</organism>